<dbReference type="GO" id="GO:0006352">
    <property type="term" value="P:DNA-templated transcription initiation"/>
    <property type="evidence" value="ECO:0007669"/>
    <property type="project" value="InterPro"/>
</dbReference>
<evidence type="ECO:0000256" key="4">
    <source>
        <dbReference type="ARBA" id="ARBA00023163"/>
    </source>
</evidence>
<dbReference type="GO" id="GO:0003677">
    <property type="term" value="F:DNA binding"/>
    <property type="evidence" value="ECO:0007669"/>
    <property type="project" value="UniProtKB-KW"/>
</dbReference>
<dbReference type="GO" id="GO:0016987">
    <property type="term" value="F:sigma factor activity"/>
    <property type="evidence" value="ECO:0007669"/>
    <property type="project" value="UniProtKB-KW"/>
</dbReference>
<keyword evidence="4" id="KW-0804">Transcription</keyword>
<evidence type="ECO:0000256" key="2">
    <source>
        <dbReference type="ARBA" id="ARBA00023082"/>
    </source>
</evidence>
<dbReference type="InterPro" id="IPR042189">
    <property type="entry name" value="RNA_pol_sigma_70_r1_1_sf"/>
</dbReference>
<organism evidence="7 8">
    <name type="scientific">Bacillus cereus</name>
    <dbReference type="NCBI Taxonomy" id="1396"/>
    <lineage>
        <taxon>Bacteria</taxon>
        <taxon>Bacillati</taxon>
        <taxon>Bacillota</taxon>
        <taxon>Bacilli</taxon>
        <taxon>Bacillales</taxon>
        <taxon>Bacillaceae</taxon>
        <taxon>Bacillus</taxon>
        <taxon>Bacillus cereus group</taxon>
    </lineage>
</organism>
<evidence type="ECO:0000256" key="5">
    <source>
        <dbReference type="SAM" id="Coils"/>
    </source>
</evidence>
<dbReference type="Pfam" id="PF00140">
    <property type="entry name" value="Sigma70_r1_2"/>
    <property type="match status" value="1"/>
</dbReference>
<dbReference type="PROSITE" id="PS00715">
    <property type="entry name" value="SIGMA70_1"/>
    <property type="match status" value="1"/>
</dbReference>
<dbReference type="InterPro" id="IPR000943">
    <property type="entry name" value="RNA_pol_sigma70"/>
</dbReference>
<dbReference type="Gene3D" id="1.10.220.120">
    <property type="entry name" value="Sigma-70 factor, region 1.1"/>
    <property type="match status" value="1"/>
</dbReference>
<protein>
    <submittedName>
        <fullName evidence="7">RNA polymerase sigma factor RpoD</fullName>
    </submittedName>
</protein>
<comment type="caution">
    <text evidence="7">The sequence shown here is derived from an EMBL/GenBank/DDBJ whole genome shotgun (WGS) entry which is preliminary data.</text>
</comment>
<dbReference type="Pfam" id="PF04545">
    <property type="entry name" value="Sigma70_r4"/>
    <property type="match status" value="1"/>
</dbReference>
<evidence type="ECO:0000313" key="7">
    <source>
        <dbReference type="EMBL" id="KZD71221.1"/>
    </source>
</evidence>
<dbReference type="InterPro" id="IPR036388">
    <property type="entry name" value="WH-like_DNA-bd_sf"/>
</dbReference>
<dbReference type="PATRIC" id="fig|1396.535.peg.1020"/>
<dbReference type="AlphaFoldDB" id="A0A164QF08"/>
<feature type="coiled-coil region" evidence="5">
    <location>
        <begin position="65"/>
        <end position="113"/>
    </location>
</feature>
<dbReference type="SUPFAM" id="SSF88659">
    <property type="entry name" value="Sigma3 and sigma4 domains of RNA polymerase sigma factors"/>
    <property type="match status" value="2"/>
</dbReference>
<dbReference type="InterPro" id="IPR050239">
    <property type="entry name" value="Sigma-70_RNA_pol_init_factors"/>
</dbReference>
<dbReference type="InterPro" id="IPR007630">
    <property type="entry name" value="RNA_pol_sigma70_r4"/>
</dbReference>
<name>A0A164QF08_BACCE</name>
<evidence type="ECO:0000256" key="1">
    <source>
        <dbReference type="ARBA" id="ARBA00023015"/>
    </source>
</evidence>
<dbReference type="RefSeq" id="WP_235607897.1">
    <property type="nucleotide sequence ID" value="NZ_LJKE01000020.1"/>
</dbReference>
<dbReference type="SUPFAM" id="SSF88946">
    <property type="entry name" value="Sigma2 domain of RNA polymerase sigma factors"/>
    <property type="match status" value="1"/>
</dbReference>
<proteinExistence type="predicted"/>
<keyword evidence="3" id="KW-0238">DNA-binding</keyword>
<sequence>MIKRTPETELALEKLIFTGKKRGMITFFQLKKVFGGEELDEEQIARLYELFVEEIGIDIVQENNAEEAENQEDLFIENIEEKTIKIKNELPEKEMEEEKKREVEDHIKSYLKEISDYDLISGKQEVILAKKIEAGDSEAKEFLAEHNLRLVVAIAKNYTNRGLSFEDLIHDGNVGLLRAIEKFDYRKGFKFSTYATWWIRQSITRAIAEQGRTIRLPVHLHDLWNKVRKVRKELTQEFGRDPKPEEISERMGLPVEKINDIIRYSFDPISMDMRIGDEDDSSYWDIVKGTDDTNPEKVAKEKKMDEAIEEVLSSLTDREAMVLRLRFGLDDGEQKTLEKVGKIFGVTRERIRQIETKALKKLRHPSRSQYLRDFLSE</sequence>
<dbReference type="InterPro" id="IPR014284">
    <property type="entry name" value="RNA_pol_sigma-70_dom"/>
</dbReference>
<dbReference type="Proteomes" id="UP000076482">
    <property type="component" value="Unassembled WGS sequence"/>
</dbReference>
<gene>
    <name evidence="7" type="ORF">B4088_0951</name>
</gene>
<dbReference type="InterPro" id="IPR007627">
    <property type="entry name" value="RNA_pol_sigma70_r2"/>
</dbReference>
<dbReference type="EMBL" id="LJKE01000020">
    <property type="protein sequence ID" value="KZD71221.1"/>
    <property type="molecule type" value="Genomic_DNA"/>
</dbReference>
<dbReference type="Gene3D" id="1.10.10.10">
    <property type="entry name" value="Winged helix-like DNA-binding domain superfamily/Winged helix DNA-binding domain"/>
    <property type="match status" value="2"/>
</dbReference>
<dbReference type="PANTHER" id="PTHR30603:SF47">
    <property type="entry name" value="RNA POLYMERASE SIGMA FACTOR SIGD, CHLOROPLASTIC"/>
    <property type="match status" value="1"/>
</dbReference>
<accession>A0A164QF08</accession>
<dbReference type="InterPro" id="IPR013325">
    <property type="entry name" value="RNA_pol_sigma_r2"/>
</dbReference>
<keyword evidence="2" id="KW-0731">Sigma factor</keyword>
<dbReference type="CDD" id="cd06171">
    <property type="entry name" value="Sigma70_r4"/>
    <property type="match status" value="1"/>
</dbReference>
<dbReference type="InterPro" id="IPR007127">
    <property type="entry name" value="RNA_pol_sigma_70_r1_1"/>
</dbReference>
<dbReference type="NCBIfam" id="TIGR02937">
    <property type="entry name" value="sigma70-ECF"/>
    <property type="match status" value="1"/>
</dbReference>
<dbReference type="InterPro" id="IPR007624">
    <property type="entry name" value="RNA_pol_sigma70_r3"/>
</dbReference>
<dbReference type="PRINTS" id="PR00046">
    <property type="entry name" value="SIGMA70FCT"/>
</dbReference>
<keyword evidence="5" id="KW-0175">Coiled coil</keyword>
<evidence type="ECO:0000313" key="8">
    <source>
        <dbReference type="Proteomes" id="UP000076482"/>
    </source>
</evidence>
<dbReference type="PANTHER" id="PTHR30603">
    <property type="entry name" value="RNA POLYMERASE SIGMA FACTOR RPO"/>
    <property type="match status" value="1"/>
</dbReference>
<dbReference type="Pfam" id="PF04542">
    <property type="entry name" value="Sigma70_r2"/>
    <property type="match status" value="1"/>
</dbReference>
<dbReference type="InterPro" id="IPR013324">
    <property type="entry name" value="RNA_pol_sigma_r3/r4-like"/>
</dbReference>
<dbReference type="Gene3D" id="1.10.601.10">
    <property type="entry name" value="RNA Polymerase Primary Sigma Factor"/>
    <property type="match status" value="1"/>
</dbReference>
<keyword evidence="1" id="KW-0805">Transcription regulation</keyword>
<dbReference type="InterPro" id="IPR009042">
    <property type="entry name" value="RNA_pol_sigma70_r1_2"/>
</dbReference>
<evidence type="ECO:0000256" key="3">
    <source>
        <dbReference type="ARBA" id="ARBA00023125"/>
    </source>
</evidence>
<evidence type="ECO:0000259" key="6">
    <source>
        <dbReference type="PROSITE" id="PS00715"/>
    </source>
</evidence>
<feature type="domain" description="RNA polymerase sigma-70" evidence="6">
    <location>
        <begin position="167"/>
        <end position="180"/>
    </location>
</feature>
<dbReference type="Pfam" id="PF03979">
    <property type="entry name" value="Sigma70_r1_1"/>
    <property type="match status" value="1"/>
</dbReference>
<dbReference type="FunFam" id="1.10.601.10:FF:000001">
    <property type="entry name" value="RNA polymerase sigma factor SigA"/>
    <property type="match status" value="1"/>
</dbReference>
<dbReference type="Pfam" id="PF04539">
    <property type="entry name" value="Sigma70_r3"/>
    <property type="match status" value="1"/>
</dbReference>
<reference evidence="7 8" key="1">
    <citation type="submission" date="2015-09" db="EMBL/GenBank/DDBJ databases">
        <title>Bacillus cereus food isolates.</title>
        <authorList>
            <person name="Boekhorst J."/>
        </authorList>
    </citation>
    <scope>NUCLEOTIDE SEQUENCE [LARGE SCALE GENOMIC DNA]</scope>
    <source>
        <strain evidence="7 8">B4088</strain>
    </source>
</reference>